<dbReference type="InterPro" id="IPR014752">
    <property type="entry name" value="Arrestin-like_C"/>
</dbReference>
<dbReference type="EMBL" id="JARJLG010000020">
    <property type="protein sequence ID" value="KAJ7772019.1"/>
    <property type="molecule type" value="Genomic_DNA"/>
</dbReference>
<keyword evidence="4" id="KW-1185">Reference proteome</keyword>
<dbReference type="Pfam" id="PF00339">
    <property type="entry name" value="Arrestin_N"/>
    <property type="match status" value="1"/>
</dbReference>
<feature type="compositionally biased region" description="Basic and acidic residues" evidence="1">
    <location>
        <begin position="218"/>
        <end position="231"/>
    </location>
</feature>
<dbReference type="InterPro" id="IPR011021">
    <property type="entry name" value="Arrestin-like_N"/>
</dbReference>
<accession>A0AAD7NRC7</accession>
<feature type="domain" description="Arrestin-like N-terminal" evidence="2">
    <location>
        <begin position="14"/>
        <end position="148"/>
    </location>
</feature>
<dbReference type="SUPFAM" id="SSF81296">
    <property type="entry name" value="E set domains"/>
    <property type="match status" value="1"/>
</dbReference>
<gene>
    <name evidence="3" type="ORF">DFH07DRAFT_803422</name>
</gene>
<dbReference type="AlphaFoldDB" id="A0AAD7NRC7"/>
<dbReference type="PANTHER" id="PTHR11188:SF17">
    <property type="entry name" value="FI21816P1"/>
    <property type="match status" value="1"/>
</dbReference>
<dbReference type="InterPro" id="IPR014756">
    <property type="entry name" value="Ig_E-set"/>
</dbReference>
<name>A0AAD7NRC7_9AGAR</name>
<dbReference type="Proteomes" id="UP001215280">
    <property type="component" value="Unassembled WGS sequence"/>
</dbReference>
<dbReference type="Gene3D" id="2.60.40.640">
    <property type="match status" value="1"/>
</dbReference>
<protein>
    <recommendedName>
        <fullName evidence="2">Arrestin-like N-terminal domain-containing protein</fullName>
    </recommendedName>
</protein>
<dbReference type="GO" id="GO:0005737">
    <property type="term" value="C:cytoplasm"/>
    <property type="evidence" value="ECO:0007669"/>
    <property type="project" value="TreeGrafter"/>
</dbReference>
<dbReference type="GO" id="GO:0015031">
    <property type="term" value="P:protein transport"/>
    <property type="evidence" value="ECO:0007669"/>
    <property type="project" value="TreeGrafter"/>
</dbReference>
<proteinExistence type="predicted"/>
<evidence type="ECO:0000256" key="1">
    <source>
        <dbReference type="SAM" id="MobiDB-lite"/>
    </source>
</evidence>
<reference evidence="3" key="1">
    <citation type="submission" date="2023-03" db="EMBL/GenBank/DDBJ databases">
        <title>Massive genome expansion in bonnet fungi (Mycena s.s.) driven by repeated elements and novel gene families across ecological guilds.</title>
        <authorList>
            <consortium name="Lawrence Berkeley National Laboratory"/>
            <person name="Harder C.B."/>
            <person name="Miyauchi S."/>
            <person name="Viragh M."/>
            <person name="Kuo A."/>
            <person name="Thoen E."/>
            <person name="Andreopoulos B."/>
            <person name="Lu D."/>
            <person name="Skrede I."/>
            <person name="Drula E."/>
            <person name="Henrissat B."/>
            <person name="Morin E."/>
            <person name="Kohler A."/>
            <person name="Barry K."/>
            <person name="LaButti K."/>
            <person name="Morin E."/>
            <person name="Salamov A."/>
            <person name="Lipzen A."/>
            <person name="Mereny Z."/>
            <person name="Hegedus B."/>
            <person name="Baldrian P."/>
            <person name="Stursova M."/>
            <person name="Weitz H."/>
            <person name="Taylor A."/>
            <person name="Grigoriev I.V."/>
            <person name="Nagy L.G."/>
            <person name="Martin F."/>
            <person name="Kauserud H."/>
        </authorList>
    </citation>
    <scope>NUCLEOTIDE SEQUENCE</scope>
    <source>
        <strain evidence="3">CBHHK188m</strain>
    </source>
</reference>
<evidence type="ECO:0000259" key="2">
    <source>
        <dbReference type="Pfam" id="PF00339"/>
    </source>
</evidence>
<dbReference type="InterPro" id="IPR050357">
    <property type="entry name" value="Arrestin_domain-protein"/>
</dbReference>
<comment type="caution">
    <text evidence="3">The sequence shown here is derived from an EMBL/GenBank/DDBJ whole genome shotgun (WGS) entry which is preliminary data.</text>
</comment>
<dbReference type="PANTHER" id="PTHR11188">
    <property type="entry name" value="ARRESTIN DOMAIN CONTAINING PROTEIN"/>
    <property type="match status" value="1"/>
</dbReference>
<sequence length="403" mass="44794">MASSTAAAIALRFPDLVRVAGETLCGRVDLHVALAQEDHIEQLRVKLRGSITTKITTQNGQTTYTHVQTIPLVHWSQILWKQGTAFPEPGSHVLSCPFQFQLPANLPPSFYCASNSRGAISYSLEVVGDRPGLFRLNRRLRRLISVVPAASQGQLLAKESLNQGWSGPWRDIKAAEKMRQGIWGDYSFARATLSLPDLPSFPIATPIPFTLHIMTETKSVHRSERPEDKHGKPLFPAPPTRSSELTRDLHRQTEVRVRSRTRHVNDTFRLKQGIPSSGDGQSAVVNEPEWVPQEDKDRGIWRRTVQLNSTLVFPFAPTFKTETLDWTYELRFVVPFPGFGNNLKIRIPIHLGAGSACPPPPIGAAGSSNITYADILPAGPPPMLDLPPSYWAGEDHDWGDEKN</sequence>
<evidence type="ECO:0000313" key="3">
    <source>
        <dbReference type="EMBL" id="KAJ7772019.1"/>
    </source>
</evidence>
<organism evidence="3 4">
    <name type="scientific">Mycena maculata</name>
    <dbReference type="NCBI Taxonomy" id="230809"/>
    <lineage>
        <taxon>Eukaryota</taxon>
        <taxon>Fungi</taxon>
        <taxon>Dikarya</taxon>
        <taxon>Basidiomycota</taxon>
        <taxon>Agaricomycotina</taxon>
        <taxon>Agaricomycetes</taxon>
        <taxon>Agaricomycetidae</taxon>
        <taxon>Agaricales</taxon>
        <taxon>Marasmiineae</taxon>
        <taxon>Mycenaceae</taxon>
        <taxon>Mycena</taxon>
    </lineage>
</organism>
<feature type="region of interest" description="Disordered" evidence="1">
    <location>
        <begin position="218"/>
        <end position="252"/>
    </location>
</feature>
<evidence type="ECO:0000313" key="4">
    <source>
        <dbReference type="Proteomes" id="UP001215280"/>
    </source>
</evidence>